<dbReference type="eggNOG" id="COG2026">
    <property type="taxonomic scope" value="Bacteria"/>
</dbReference>
<sequence length="91" mass="10924">MDKVVFDKVHKNIKKLPYFVIDKLIAWAKSVEMKGLREIRKIPGYHDEPLYGKRQHQRSIRLTKSYRAIYVEIQSGPVNYIILEEVHKHEY</sequence>
<dbReference type="EMBL" id="CP003537">
    <property type="protein sequence ID" value="AGH95696.1"/>
    <property type="molecule type" value="Genomic_DNA"/>
</dbReference>
<keyword evidence="2" id="KW-1185">Reference proteome</keyword>
<evidence type="ECO:0000313" key="2">
    <source>
        <dbReference type="Proteomes" id="UP000012040"/>
    </source>
</evidence>
<reference evidence="1 2" key="1">
    <citation type="journal article" date="2013" name="ISME J.">
        <title>By their genes ye shall know them: genomic signatures of predatory bacteria.</title>
        <authorList>
            <person name="Pasternak Z."/>
            <person name="Pietrokovski S."/>
            <person name="Rotem O."/>
            <person name="Gophna U."/>
            <person name="Lurie-Weinberger M.N."/>
            <person name="Jurkevitch E."/>
        </authorList>
    </citation>
    <scope>NUCLEOTIDE SEQUENCE [LARGE SCALE GENOMIC DNA]</scope>
    <source>
        <strain evidence="1 2">JSS</strain>
    </source>
</reference>
<protein>
    <submittedName>
        <fullName evidence="1">Uncharacterized protein</fullName>
    </submittedName>
</protein>
<gene>
    <name evidence="1" type="ORF">A11Q_1480</name>
</gene>
<evidence type="ECO:0000313" key="1">
    <source>
        <dbReference type="EMBL" id="AGH95696.1"/>
    </source>
</evidence>
<dbReference type="InterPro" id="IPR035093">
    <property type="entry name" value="RelE/ParE_toxin_dom_sf"/>
</dbReference>
<dbReference type="KEGG" id="bex:A11Q_1480"/>
<accession>M4VCD5</accession>
<name>M4VCD5_9BACT</name>
<dbReference type="AlphaFoldDB" id="M4VCD5"/>
<dbReference type="STRING" id="1184267.A11Q_1480"/>
<organism evidence="1 2">
    <name type="scientific">Pseudobdellovibrio exovorus JSS</name>
    <dbReference type="NCBI Taxonomy" id="1184267"/>
    <lineage>
        <taxon>Bacteria</taxon>
        <taxon>Pseudomonadati</taxon>
        <taxon>Bdellovibrionota</taxon>
        <taxon>Bdellovibrionia</taxon>
        <taxon>Bdellovibrionales</taxon>
        <taxon>Pseudobdellovibrionaceae</taxon>
        <taxon>Pseudobdellovibrio</taxon>
    </lineage>
</organism>
<dbReference type="SUPFAM" id="SSF143011">
    <property type="entry name" value="RelE-like"/>
    <property type="match status" value="1"/>
</dbReference>
<proteinExistence type="predicted"/>
<dbReference type="HOGENOM" id="CLU_185196_0_0_7"/>
<dbReference type="Proteomes" id="UP000012040">
    <property type="component" value="Chromosome"/>
</dbReference>